<name>A0A7C8ZC00_OPUST</name>
<proteinExistence type="predicted"/>
<protein>
    <submittedName>
        <fullName evidence="1">Uncharacterized protein</fullName>
    </submittedName>
</protein>
<dbReference type="AlphaFoldDB" id="A0A7C8ZC00"/>
<sequence>MQPKPKKPPDRSQPHLFSSLLPSSHSLILRLSSHSLNLEIGALCGTLLKTSIPSILCSVGRFSCTPCEATTVVRICFNRPAPCCQSGSSHSARSEVTLPCLVLGWSNLGNYSTFGDLRWPIRPQRSPPWKPSPADWQLLSLLLRYRSLYLVIYFPDQCNSCNGNPHLWRAAQCPFPMEHMGAEI</sequence>
<accession>A0A7C8ZC00</accession>
<evidence type="ECO:0000313" key="1">
    <source>
        <dbReference type="EMBL" id="MBA4638731.1"/>
    </source>
</evidence>
<reference evidence="1" key="2">
    <citation type="submission" date="2020-07" db="EMBL/GenBank/DDBJ databases">
        <authorList>
            <person name="Vera ALvarez R."/>
            <person name="Arias-Moreno D.M."/>
            <person name="Jimenez-Jacinto V."/>
            <person name="Jimenez-Bremont J.F."/>
            <person name="Swaminathan K."/>
            <person name="Moose S.P."/>
            <person name="Guerrero-Gonzalez M.L."/>
            <person name="Marino-Ramirez L."/>
            <person name="Landsman D."/>
            <person name="Rodriguez-Kessler M."/>
            <person name="Delgado-Sanchez P."/>
        </authorList>
    </citation>
    <scope>NUCLEOTIDE SEQUENCE</scope>
    <source>
        <tissue evidence="1">Cladode</tissue>
    </source>
</reference>
<organism evidence="1">
    <name type="scientific">Opuntia streptacantha</name>
    <name type="common">Prickly pear cactus</name>
    <name type="synonym">Opuntia cardona</name>
    <dbReference type="NCBI Taxonomy" id="393608"/>
    <lineage>
        <taxon>Eukaryota</taxon>
        <taxon>Viridiplantae</taxon>
        <taxon>Streptophyta</taxon>
        <taxon>Embryophyta</taxon>
        <taxon>Tracheophyta</taxon>
        <taxon>Spermatophyta</taxon>
        <taxon>Magnoliopsida</taxon>
        <taxon>eudicotyledons</taxon>
        <taxon>Gunneridae</taxon>
        <taxon>Pentapetalae</taxon>
        <taxon>Caryophyllales</taxon>
        <taxon>Cactineae</taxon>
        <taxon>Cactaceae</taxon>
        <taxon>Opuntioideae</taxon>
        <taxon>Opuntia</taxon>
    </lineage>
</organism>
<dbReference type="EMBL" id="GISG01110367">
    <property type="protein sequence ID" value="MBA4638731.1"/>
    <property type="molecule type" value="Transcribed_RNA"/>
</dbReference>
<reference evidence="1" key="1">
    <citation type="journal article" date="2013" name="J. Plant Res.">
        <title>Effect of fungi and light on seed germination of three Opuntia species from semiarid lands of central Mexico.</title>
        <authorList>
            <person name="Delgado-Sanchez P."/>
            <person name="Jimenez-Bremont J.F."/>
            <person name="Guerrero-Gonzalez Mde L."/>
            <person name="Flores J."/>
        </authorList>
    </citation>
    <scope>NUCLEOTIDE SEQUENCE</scope>
    <source>
        <tissue evidence="1">Cladode</tissue>
    </source>
</reference>